<comment type="caution">
    <text evidence="1">The sequence shown here is derived from an EMBL/GenBank/DDBJ whole genome shotgun (WGS) entry which is preliminary data.</text>
</comment>
<dbReference type="Proteomes" id="UP000649826">
    <property type="component" value="Unassembled WGS sequence"/>
</dbReference>
<keyword evidence="2" id="KW-1185">Reference proteome</keyword>
<name>A0ABR7IKQ4_9FIRM</name>
<gene>
    <name evidence="1" type="ORF">H8Z82_13330</name>
</gene>
<dbReference type="RefSeq" id="WP_118330795.1">
    <property type="nucleotide sequence ID" value="NZ_JACOQG010000025.1"/>
</dbReference>
<reference evidence="1 2" key="1">
    <citation type="submission" date="2020-08" db="EMBL/GenBank/DDBJ databases">
        <title>Genome public.</title>
        <authorList>
            <person name="Liu C."/>
            <person name="Sun Q."/>
        </authorList>
    </citation>
    <scope>NUCLEOTIDE SEQUENCE [LARGE SCALE GENOMIC DNA]</scope>
    <source>
        <strain evidence="1 2">M29</strain>
    </source>
</reference>
<organism evidence="1 2">
    <name type="scientific">Blautia difficilis</name>
    <dbReference type="NCBI Taxonomy" id="2763027"/>
    <lineage>
        <taxon>Bacteria</taxon>
        <taxon>Bacillati</taxon>
        <taxon>Bacillota</taxon>
        <taxon>Clostridia</taxon>
        <taxon>Lachnospirales</taxon>
        <taxon>Lachnospiraceae</taxon>
        <taxon>Blautia</taxon>
    </lineage>
</organism>
<dbReference type="EMBL" id="JACOQG010000025">
    <property type="protein sequence ID" value="MBC5780613.1"/>
    <property type="molecule type" value="Genomic_DNA"/>
</dbReference>
<evidence type="ECO:0000313" key="2">
    <source>
        <dbReference type="Proteomes" id="UP000649826"/>
    </source>
</evidence>
<evidence type="ECO:0008006" key="3">
    <source>
        <dbReference type="Google" id="ProtNLM"/>
    </source>
</evidence>
<accession>A0ABR7IKQ4</accession>
<protein>
    <recommendedName>
        <fullName evidence="3">Abi family protein</fullName>
    </recommendedName>
</protein>
<proteinExistence type="predicted"/>
<evidence type="ECO:0000313" key="1">
    <source>
        <dbReference type="EMBL" id="MBC5780613.1"/>
    </source>
</evidence>
<sequence>MEKKQFSTYDEQITFLEEKKDLIITDKEYARRMLLKIGYFSLINGYKEAFKESVSNQFQKGTTSMWST</sequence>